<dbReference type="InterPro" id="IPR036259">
    <property type="entry name" value="MFS_trans_sf"/>
</dbReference>
<evidence type="ECO:0000256" key="4">
    <source>
        <dbReference type="ARBA" id="ARBA00022989"/>
    </source>
</evidence>
<dbReference type="SUPFAM" id="SSF103473">
    <property type="entry name" value="MFS general substrate transporter"/>
    <property type="match status" value="1"/>
</dbReference>
<proteinExistence type="predicted"/>
<dbReference type="Pfam" id="PF07690">
    <property type="entry name" value="MFS_1"/>
    <property type="match status" value="1"/>
</dbReference>
<evidence type="ECO:0000256" key="6">
    <source>
        <dbReference type="SAM" id="Phobius"/>
    </source>
</evidence>
<dbReference type="Proteomes" id="UP001519363">
    <property type="component" value="Unassembled WGS sequence"/>
</dbReference>
<feature type="transmembrane region" description="Helical" evidence="6">
    <location>
        <begin position="283"/>
        <end position="301"/>
    </location>
</feature>
<feature type="transmembrane region" description="Helical" evidence="6">
    <location>
        <begin position="12"/>
        <end position="37"/>
    </location>
</feature>
<evidence type="ECO:0000313" key="8">
    <source>
        <dbReference type="Proteomes" id="UP001519363"/>
    </source>
</evidence>
<dbReference type="EMBL" id="JAGIOO010000001">
    <property type="protein sequence ID" value="MBP2471205.1"/>
    <property type="molecule type" value="Genomic_DNA"/>
</dbReference>
<evidence type="ECO:0000256" key="1">
    <source>
        <dbReference type="ARBA" id="ARBA00004651"/>
    </source>
</evidence>
<dbReference type="PANTHER" id="PTHR23513">
    <property type="entry name" value="INTEGRAL MEMBRANE EFFLUX PROTEIN-RELATED"/>
    <property type="match status" value="1"/>
</dbReference>
<comment type="subcellular location">
    <subcellularLocation>
        <location evidence="1">Cell membrane</location>
        <topology evidence="1">Multi-pass membrane protein</topology>
    </subcellularLocation>
</comment>
<sequence>MALGRDFGWLWAAYGVSAFGTRLAFDALTILAVLVLHADPAQVSLISAVGLAVGAVAALPLGPWVEFRHKRPVMVGMDLLRCATVLSVPAAHLAGVLTLGQLFVVSAVVAAADIAFLAASGAHLKALVPRNQLLVANGRFEATQWTATSLGPPLGGWAVTAFGPVTAILADAVSYLLSALGIRAIRAPEPVPAPSTERLRARDVLDGWRYILGHARLRPLFVNTVAVNALIMAPAPVIAVLMLRDLGFPPWQYGLAFALPCLGGLLGARLAPRAVARFGERRVLRVVGTVRVCWPVGLAFITPGPPGLLLVLALQTGLVTCMGVFNPVFATRRLTELPQDRIARTLVAWSVAQKLTTAALTALWGVLAAAAGPREAILAAGVLLLGCALVRPA</sequence>
<name>A0ABS5A655_9PSEU</name>
<evidence type="ECO:0000256" key="3">
    <source>
        <dbReference type="ARBA" id="ARBA00022692"/>
    </source>
</evidence>
<organism evidence="7 8">
    <name type="scientific">Crossiella equi</name>
    <dbReference type="NCBI Taxonomy" id="130796"/>
    <lineage>
        <taxon>Bacteria</taxon>
        <taxon>Bacillati</taxon>
        <taxon>Actinomycetota</taxon>
        <taxon>Actinomycetes</taxon>
        <taxon>Pseudonocardiales</taxon>
        <taxon>Pseudonocardiaceae</taxon>
        <taxon>Crossiella</taxon>
    </lineage>
</organism>
<evidence type="ECO:0000256" key="5">
    <source>
        <dbReference type="ARBA" id="ARBA00023136"/>
    </source>
</evidence>
<evidence type="ECO:0000256" key="2">
    <source>
        <dbReference type="ARBA" id="ARBA00022475"/>
    </source>
</evidence>
<protein>
    <submittedName>
        <fullName evidence="7">MFS family permease</fullName>
    </submittedName>
</protein>
<gene>
    <name evidence="7" type="ORF">JOF53_000077</name>
</gene>
<dbReference type="CDD" id="cd06173">
    <property type="entry name" value="MFS_MefA_like"/>
    <property type="match status" value="1"/>
</dbReference>
<feature type="transmembrane region" description="Helical" evidence="6">
    <location>
        <begin position="307"/>
        <end position="325"/>
    </location>
</feature>
<feature type="transmembrane region" description="Helical" evidence="6">
    <location>
        <begin position="220"/>
        <end position="241"/>
    </location>
</feature>
<keyword evidence="5 6" id="KW-0472">Membrane</keyword>
<dbReference type="PANTHER" id="PTHR23513:SF6">
    <property type="entry name" value="MAJOR FACILITATOR SUPERFAMILY ASSOCIATED DOMAIN-CONTAINING PROTEIN"/>
    <property type="match status" value="1"/>
</dbReference>
<comment type="caution">
    <text evidence="7">The sequence shown here is derived from an EMBL/GenBank/DDBJ whole genome shotgun (WGS) entry which is preliminary data.</text>
</comment>
<keyword evidence="2" id="KW-1003">Cell membrane</keyword>
<reference evidence="7 8" key="1">
    <citation type="submission" date="2021-03" db="EMBL/GenBank/DDBJ databases">
        <title>Sequencing the genomes of 1000 actinobacteria strains.</title>
        <authorList>
            <person name="Klenk H.-P."/>
        </authorList>
    </citation>
    <scope>NUCLEOTIDE SEQUENCE [LARGE SCALE GENOMIC DNA]</scope>
    <source>
        <strain evidence="7 8">DSM 44580</strain>
    </source>
</reference>
<keyword evidence="4 6" id="KW-1133">Transmembrane helix</keyword>
<feature type="transmembrane region" description="Helical" evidence="6">
    <location>
        <begin position="253"/>
        <end position="271"/>
    </location>
</feature>
<accession>A0ABS5A655</accession>
<dbReference type="InterPro" id="IPR011701">
    <property type="entry name" value="MFS"/>
</dbReference>
<feature type="transmembrane region" description="Helical" evidence="6">
    <location>
        <begin position="43"/>
        <end position="67"/>
    </location>
</feature>
<dbReference type="Gene3D" id="1.20.1250.20">
    <property type="entry name" value="MFS general substrate transporter like domains"/>
    <property type="match status" value="1"/>
</dbReference>
<keyword evidence="3 6" id="KW-0812">Transmembrane</keyword>
<keyword evidence="8" id="KW-1185">Reference proteome</keyword>
<evidence type="ECO:0000313" key="7">
    <source>
        <dbReference type="EMBL" id="MBP2471205.1"/>
    </source>
</evidence>